<organism evidence="7 9">
    <name type="scientific">Enterococcus gilvus ATCC BAA-350</name>
    <dbReference type="NCBI Taxonomy" id="1158614"/>
    <lineage>
        <taxon>Bacteria</taxon>
        <taxon>Bacillati</taxon>
        <taxon>Bacillota</taxon>
        <taxon>Bacilli</taxon>
        <taxon>Lactobacillales</taxon>
        <taxon>Enterococcaceae</taxon>
        <taxon>Enterococcus</taxon>
    </lineage>
</organism>
<dbReference type="GO" id="GO:0140359">
    <property type="term" value="F:ABC-type transporter activity"/>
    <property type="evidence" value="ECO:0007669"/>
    <property type="project" value="InterPro"/>
</dbReference>
<feature type="transmembrane region" description="Helical" evidence="5">
    <location>
        <begin position="59"/>
        <end position="81"/>
    </location>
</feature>
<comment type="subcellular location">
    <subcellularLocation>
        <location evidence="1">Membrane</location>
        <topology evidence="1">Multi-pass membrane protein</topology>
    </subcellularLocation>
</comment>
<keyword evidence="10" id="KW-1185">Reference proteome</keyword>
<feature type="transmembrane region" description="Helical" evidence="5">
    <location>
        <begin position="20"/>
        <end position="39"/>
    </location>
</feature>
<evidence type="ECO:0000256" key="1">
    <source>
        <dbReference type="ARBA" id="ARBA00004141"/>
    </source>
</evidence>
<dbReference type="GO" id="GO:0016020">
    <property type="term" value="C:membrane"/>
    <property type="evidence" value="ECO:0007669"/>
    <property type="project" value="UniProtKB-SubCell"/>
</dbReference>
<dbReference type="EMBL" id="ASWH01000002">
    <property type="protein sequence ID" value="EOW79118.1"/>
    <property type="molecule type" value="Genomic_DNA"/>
</dbReference>
<evidence type="ECO:0000256" key="2">
    <source>
        <dbReference type="ARBA" id="ARBA00022692"/>
    </source>
</evidence>
<evidence type="ECO:0000259" key="6">
    <source>
        <dbReference type="Pfam" id="PF12698"/>
    </source>
</evidence>
<reference evidence="8 10" key="2">
    <citation type="submission" date="2013-03" db="EMBL/GenBank/DDBJ databases">
        <title>The Genome Sequence of Enterococcus gilvus ATCC BAA-350 (PacBio/Illumina hybrid assembly).</title>
        <authorList>
            <consortium name="The Broad Institute Genomics Platform"/>
            <consortium name="The Broad Institute Genome Sequencing Center for Infectious Disease"/>
            <person name="Earl A."/>
            <person name="Russ C."/>
            <person name="Gilmore M."/>
            <person name="Surin D."/>
            <person name="Walker B."/>
            <person name="Young S."/>
            <person name="Zeng Q."/>
            <person name="Gargeya S."/>
            <person name="Fitzgerald M."/>
            <person name="Haas B."/>
            <person name="Abouelleil A."/>
            <person name="Allen A.W."/>
            <person name="Alvarado L."/>
            <person name="Arachchi H.M."/>
            <person name="Berlin A.M."/>
            <person name="Chapman S.B."/>
            <person name="Gainer-Dewar J."/>
            <person name="Goldberg J."/>
            <person name="Griggs A."/>
            <person name="Gujja S."/>
            <person name="Hansen M."/>
            <person name="Howarth C."/>
            <person name="Imamovic A."/>
            <person name="Ireland A."/>
            <person name="Larimer J."/>
            <person name="McCowan C."/>
            <person name="Murphy C."/>
            <person name="Pearson M."/>
            <person name="Poon T.W."/>
            <person name="Priest M."/>
            <person name="Roberts A."/>
            <person name="Saif S."/>
            <person name="Shea T."/>
            <person name="Sisk P."/>
            <person name="Sykes S."/>
            <person name="Wortman J."/>
            <person name="Nusbaum C."/>
            <person name="Birren B."/>
        </authorList>
    </citation>
    <scope>NUCLEOTIDE SEQUENCE [LARGE SCALE GENOMIC DNA]</scope>
    <source>
        <strain evidence="8 10">ATCC BAA-350</strain>
    </source>
</reference>
<proteinExistence type="predicted"/>
<evidence type="ECO:0000256" key="3">
    <source>
        <dbReference type="ARBA" id="ARBA00022989"/>
    </source>
</evidence>
<dbReference type="EMBL" id="AJDQ01000002">
    <property type="protein sequence ID" value="EOI59005.1"/>
    <property type="molecule type" value="Genomic_DNA"/>
</dbReference>
<feature type="transmembrane region" description="Helical" evidence="5">
    <location>
        <begin position="136"/>
        <end position="158"/>
    </location>
</feature>
<evidence type="ECO:0000313" key="7">
    <source>
        <dbReference type="EMBL" id="EOI59005.1"/>
    </source>
</evidence>
<feature type="transmembrane region" description="Helical" evidence="5">
    <location>
        <begin position="221"/>
        <end position="239"/>
    </location>
</feature>
<protein>
    <recommendedName>
        <fullName evidence="6">ABC-2 type transporter transmembrane domain-containing protein</fullName>
    </recommendedName>
</protein>
<keyword evidence="4 5" id="KW-0472">Membrane</keyword>
<feature type="transmembrane region" description="Helical" evidence="5">
    <location>
        <begin position="102"/>
        <end position="124"/>
    </location>
</feature>
<evidence type="ECO:0000256" key="4">
    <source>
        <dbReference type="ARBA" id="ARBA00023136"/>
    </source>
</evidence>
<sequence length="247" mass="26990">MSGTIKRIHAITGLKFQTIFSNLSMMSNPLIALVIVRVFREVMANLPQANGVFQLDAFLLGLGLIMNIVSGGLMISSTSIAEEKEKHTLRVLMTSSVKSKEYLVGSLIPTFTISMIVNVLLIPASGISFSAIHLPTFLLITMSGTLISIILGFVVGILTKDQTQSGVVCTPLLLVLTMLPQLRFFNTTLRDVSSYTYSGVIASYVDGLFSDQGYALNTRDVLTMAIWFVLCSVIFVMAYKKRGMEAE</sequence>
<dbReference type="RefSeq" id="WP_010778642.1">
    <property type="nucleotide sequence ID" value="NZ_ASWH01000002.1"/>
</dbReference>
<name>R2VME0_9ENTE</name>
<reference evidence="7 9" key="1">
    <citation type="submission" date="2013-02" db="EMBL/GenBank/DDBJ databases">
        <title>The Genome Sequence of Enterococcus gilvus ATCC BAA-350.</title>
        <authorList>
            <consortium name="The Broad Institute Genome Sequencing Platform"/>
            <consortium name="The Broad Institute Genome Sequencing Center for Infectious Disease"/>
            <person name="Earl A.M."/>
            <person name="Gilmore M.S."/>
            <person name="Lebreton F."/>
            <person name="Walker B."/>
            <person name="Young S.K."/>
            <person name="Zeng Q."/>
            <person name="Gargeya S."/>
            <person name="Fitzgerald M."/>
            <person name="Haas B."/>
            <person name="Abouelleil A."/>
            <person name="Alvarado L."/>
            <person name="Arachchi H.M."/>
            <person name="Berlin A.M."/>
            <person name="Chapman S.B."/>
            <person name="Dewar J."/>
            <person name="Goldberg J."/>
            <person name="Griggs A."/>
            <person name="Gujja S."/>
            <person name="Hansen M."/>
            <person name="Howarth C."/>
            <person name="Imamovic A."/>
            <person name="Larimer J."/>
            <person name="McCowan C."/>
            <person name="Murphy C."/>
            <person name="Neiman D."/>
            <person name="Pearson M."/>
            <person name="Priest M."/>
            <person name="Roberts A."/>
            <person name="Saif S."/>
            <person name="Shea T."/>
            <person name="Sisk P."/>
            <person name="Sykes S."/>
            <person name="Wortman J."/>
            <person name="Nusbaum C."/>
            <person name="Birren B."/>
        </authorList>
    </citation>
    <scope>NUCLEOTIDE SEQUENCE [LARGE SCALE GENOMIC DNA]</scope>
    <source>
        <strain evidence="7 9">ATCC BAA-350</strain>
    </source>
</reference>
<dbReference type="Proteomes" id="UP000014160">
    <property type="component" value="Unassembled WGS sequence"/>
</dbReference>
<dbReference type="OrthoDB" id="3182222at2"/>
<dbReference type="InterPro" id="IPR013525">
    <property type="entry name" value="ABC2_TM"/>
</dbReference>
<evidence type="ECO:0000313" key="9">
    <source>
        <dbReference type="Proteomes" id="UP000013750"/>
    </source>
</evidence>
<keyword evidence="3 5" id="KW-1133">Transmembrane helix</keyword>
<accession>R2VME0</accession>
<evidence type="ECO:0000313" key="10">
    <source>
        <dbReference type="Proteomes" id="UP000014160"/>
    </source>
</evidence>
<dbReference type="PATRIC" id="fig|1158614.3.peg.180"/>
<comment type="caution">
    <text evidence="7">The sequence shown here is derived from an EMBL/GenBank/DDBJ whole genome shotgun (WGS) entry which is preliminary data.</text>
</comment>
<dbReference type="Proteomes" id="UP000013750">
    <property type="component" value="Unassembled WGS sequence"/>
</dbReference>
<feature type="domain" description="ABC-2 type transporter transmembrane" evidence="6">
    <location>
        <begin position="50"/>
        <end position="205"/>
    </location>
</feature>
<evidence type="ECO:0000256" key="5">
    <source>
        <dbReference type="SAM" id="Phobius"/>
    </source>
</evidence>
<gene>
    <name evidence="8" type="ORF">I592_03256</name>
    <name evidence="7" type="ORF">UKC_00191</name>
</gene>
<dbReference type="eggNOG" id="COG0842">
    <property type="taxonomic scope" value="Bacteria"/>
</dbReference>
<evidence type="ECO:0000313" key="8">
    <source>
        <dbReference type="EMBL" id="EOW79118.1"/>
    </source>
</evidence>
<dbReference type="HOGENOM" id="CLU_098606_0_0_9"/>
<dbReference type="AlphaFoldDB" id="R2VME0"/>
<dbReference type="Pfam" id="PF12698">
    <property type="entry name" value="ABC2_membrane_3"/>
    <property type="match status" value="1"/>
</dbReference>
<keyword evidence="2 5" id="KW-0812">Transmembrane</keyword>
<feature type="transmembrane region" description="Helical" evidence="5">
    <location>
        <begin position="165"/>
        <end position="185"/>
    </location>
</feature>